<dbReference type="AlphaFoldDB" id="A0A2H3DST4"/>
<dbReference type="InParanoid" id="A0A2H3DST4"/>
<proteinExistence type="predicted"/>
<keyword evidence="2" id="KW-1185">Reference proteome</keyword>
<evidence type="ECO:0000313" key="1">
    <source>
        <dbReference type="EMBL" id="PBK96924.1"/>
    </source>
</evidence>
<accession>A0A2H3DST4</accession>
<protein>
    <submittedName>
        <fullName evidence="1">Uncharacterized protein</fullName>
    </submittedName>
</protein>
<sequence>MPAPFSATNGLGYELESFLFAGTPTKPHGVPLRSSPLNFQPRINSGACRLLPTPWVFHSTAVLMTLKLKPLVLELNLRISFRFITMLLFSIASGLIQLIPPISRRVSWPSFIACREVIDGASSHVLDSSAVPGPLHTGMRMPLCFGH</sequence>
<gene>
    <name evidence="1" type="ORF">ARMGADRAFT_719145</name>
</gene>
<name>A0A2H3DST4_ARMGA</name>
<dbReference type="Proteomes" id="UP000217790">
    <property type="component" value="Unassembled WGS sequence"/>
</dbReference>
<evidence type="ECO:0000313" key="2">
    <source>
        <dbReference type="Proteomes" id="UP000217790"/>
    </source>
</evidence>
<reference evidence="2" key="1">
    <citation type="journal article" date="2017" name="Nat. Ecol. Evol.">
        <title>Genome expansion and lineage-specific genetic innovations in the forest pathogenic fungi Armillaria.</title>
        <authorList>
            <person name="Sipos G."/>
            <person name="Prasanna A.N."/>
            <person name="Walter M.C."/>
            <person name="O'Connor E."/>
            <person name="Balint B."/>
            <person name="Krizsan K."/>
            <person name="Kiss B."/>
            <person name="Hess J."/>
            <person name="Varga T."/>
            <person name="Slot J."/>
            <person name="Riley R."/>
            <person name="Boka B."/>
            <person name="Rigling D."/>
            <person name="Barry K."/>
            <person name="Lee J."/>
            <person name="Mihaltcheva S."/>
            <person name="LaButti K."/>
            <person name="Lipzen A."/>
            <person name="Waldron R."/>
            <person name="Moloney N.M."/>
            <person name="Sperisen C."/>
            <person name="Kredics L."/>
            <person name="Vagvoelgyi C."/>
            <person name="Patrignani A."/>
            <person name="Fitzpatrick D."/>
            <person name="Nagy I."/>
            <person name="Doyle S."/>
            <person name="Anderson J.B."/>
            <person name="Grigoriev I.V."/>
            <person name="Gueldener U."/>
            <person name="Muensterkoetter M."/>
            <person name="Nagy L.G."/>
        </authorList>
    </citation>
    <scope>NUCLEOTIDE SEQUENCE [LARGE SCALE GENOMIC DNA]</scope>
    <source>
        <strain evidence="2">Ar21-2</strain>
    </source>
</reference>
<organism evidence="1 2">
    <name type="scientific">Armillaria gallica</name>
    <name type="common">Bulbous honey fungus</name>
    <name type="synonym">Armillaria bulbosa</name>
    <dbReference type="NCBI Taxonomy" id="47427"/>
    <lineage>
        <taxon>Eukaryota</taxon>
        <taxon>Fungi</taxon>
        <taxon>Dikarya</taxon>
        <taxon>Basidiomycota</taxon>
        <taxon>Agaricomycotina</taxon>
        <taxon>Agaricomycetes</taxon>
        <taxon>Agaricomycetidae</taxon>
        <taxon>Agaricales</taxon>
        <taxon>Marasmiineae</taxon>
        <taxon>Physalacriaceae</taxon>
        <taxon>Armillaria</taxon>
    </lineage>
</organism>
<dbReference type="EMBL" id="KZ293650">
    <property type="protein sequence ID" value="PBK96924.1"/>
    <property type="molecule type" value="Genomic_DNA"/>
</dbReference>